<keyword evidence="3" id="KW-0547">Nucleotide-binding</keyword>
<evidence type="ECO:0000256" key="4">
    <source>
        <dbReference type="ARBA" id="ARBA00022840"/>
    </source>
</evidence>
<protein>
    <submittedName>
        <fullName evidence="10">ABC transporter ATP-binding protein</fullName>
    </submittedName>
</protein>
<dbReference type="InterPro" id="IPR017871">
    <property type="entry name" value="ABC_transporter-like_CS"/>
</dbReference>
<dbReference type="Proteomes" id="UP001214854">
    <property type="component" value="Unassembled WGS sequence"/>
</dbReference>
<dbReference type="Gene3D" id="3.40.50.300">
    <property type="entry name" value="P-loop containing nucleotide triphosphate hydrolases"/>
    <property type="match status" value="1"/>
</dbReference>
<feature type="domain" description="ABC transporter" evidence="8">
    <location>
        <begin position="364"/>
        <end position="606"/>
    </location>
</feature>
<keyword evidence="11" id="KW-1185">Reference proteome</keyword>
<evidence type="ECO:0000256" key="3">
    <source>
        <dbReference type="ARBA" id="ARBA00022741"/>
    </source>
</evidence>
<feature type="transmembrane region" description="Helical" evidence="7">
    <location>
        <begin position="162"/>
        <end position="181"/>
    </location>
</feature>
<dbReference type="GO" id="GO:0005524">
    <property type="term" value="F:ATP binding"/>
    <property type="evidence" value="ECO:0007669"/>
    <property type="project" value="UniProtKB-KW"/>
</dbReference>
<feature type="domain" description="ABC transmembrane type-1" evidence="9">
    <location>
        <begin position="43"/>
        <end position="330"/>
    </location>
</feature>
<evidence type="ECO:0000313" key="11">
    <source>
        <dbReference type="Proteomes" id="UP001214854"/>
    </source>
</evidence>
<dbReference type="InterPro" id="IPR011527">
    <property type="entry name" value="ABC1_TM_dom"/>
</dbReference>
<name>A0ABT5HVF3_9CAUL</name>
<sequence length="614" mass="67768">MKFLFRRFEALIDPFRTYAEGTPPDNLWRFYWGFIVQAWPVFIVLIVAGFLATLTEVMVFRYIAEVIDILTTTKPADLWVRHGSDFVRMLLMLGLAWPLTIMFHSLILRQAVESNFSSLIRWQSHRHVVRQSLSFFSNDYAGRVASKVIDTAGALRNTLTSLFDTFLYLVVYVVSAVYLFVEADLRLIGPLVLWGGLYAVGCWWFIPRLAEASKAGSEARSSLVGRTVDSYTNIQTVKLFANTRFEDDYVREGLLHNNTTWQIQQRLISSLEAYVAVINAALLISMGVLAIWLWGISAITVGAIAMIAALTNRLLNMSGWIMFQITGLFENIGTVQNGMETIARPHSVTDAADARDLTVSDGEVRFDDVRFHYGAGEGGPVALDGIDLTLKPGEKIGVVGPSGAGKSTLVNVFLRLYDLSHGRITIDGQDIAHVGQESLRARIGMVTQDNSLLHRSIRDNIAYGRPDATEAEIIEAAERAHAWSFIPGLNDGKGGEGLDAQVGERGVKLSGGQRQRIAIARVLLKDAPILVLDEATSALDSEVEAAIQESLLDLMQGKTVIAIAHRLSTIARMDRLVVMDKGRIIETGTHAELLAQGGLYARLWARQTGGFIAD</sequence>
<dbReference type="InterPro" id="IPR003593">
    <property type="entry name" value="AAA+_ATPase"/>
</dbReference>
<dbReference type="PROSITE" id="PS00211">
    <property type="entry name" value="ABC_TRANSPORTER_1"/>
    <property type="match status" value="1"/>
</dbReference>
<dbReference type="PROSITE" id="PS50929">
    <property type="entry name" value="ABC_TM1F"/>
    <property type="match status" value="1"/>
</dbReference>
<evidence type="ECO:0000313" key="10">
    <source>
        <dbReference type="EMBL" id="MDC7684057.1"/>
    </source>
</evidence>
<dbReference type="InterPro" id="IPR039421">
    <property type="entry name" value="Type_1_exporter"/>
</dbReference>
<evidence type="ECO:0000256" key="6">
    <source>
        <dbReference type="ARBA" id="ARBA00023136"/>
    </source>
</evidence>
<keyword evidence="6 7" id="KW-0472">Membrane</keyword>
<evidence type="ECO:0000259" key="9">
    <source>
        <dbReference type="PROSITE" id="PS50929"/>
    </source>
</evidence>
<proteinExistence type="predicted"/>
<feature type="transmembrane region" description="Helical" evidence="7">
    <location>
        <begin position="298"/>
        <end position="315"/>
    </location>
</feature>
<keyword evidence="4 10" id="KW-0067">ATP-binding</keyword>
<evidence type="ECO:0000256" key="7">
    <source>
        <dbReference type="SAM" id="Phobius"/>
    </source>
</evidence>
<feature type="transmembrane region" description="Helical" evidence="7">
    <location>
        <begin position="86"/>
        <end position="108"/>
    </location>
</feature>
<evidence type="ECO:0000256" key="5">
    <source>
        <dbReference type="ARBA" id="ARBA00022989"/>
    </source>
</evidence>
<feature type="transmembrane region" description="Helical" evidence="7">
    <location>
        <begin position="187"/>
        <end position="206"/>
    </location>
</feature>
<keyword evidence="5 7" id="KW-1133">Transmembrane helix</keyword>
<dbReference type="PANTHER" id="PTHR43394">
    <property type="entry name" value="ATP-DEPENDENT PERMEASE MDL1, MITOCHONDRIAL"/>
    <property type="match status" value="1"/>
</dbReference>
<dbReference type="InterPro" id="IPR003439">
    <property type="entry name" value="ABC_transporter-like_ATP-bd"/>
</dbReference>
<accession>A0ABT5HVF3</accession>
<dbReference type="SUPFAM" id="SSF90123">
    <property type="entry name" value="ABC transporter transmembrane region"/>
    <property type="match status" value="1"/>
</dbReference>
<dbReference type="Pfam" id="PF00664">
    <property type="entry name" value="ABC_membrane"/>
    <property type="match status" value="1"/>
</dbReference>
<evidence type="ECO:0000256" key="1">
    <source>
        <dbReference type="ARBA" id="ARBA00004651"/>
    </source>
</evidence>
<evidence type="ECO:0000256" key="2">
    <source>
        <dbReference type="ARBA" id="ARBA00022692"/>
    </source>
</evidence>
<dbReference type="RefSeq" id="WP_272748508.1">
    <property type="nucleotide sequence ID" value="NZ_JAQQKX010000009.1"/>
</dbReference>
<dbReference type="Pfam" id="PF00005">
    <property type="entry name" value="ABC_tran"/>
    <property type="match status" value="1"/>
</dbReference>
<gene>
    <name evidence="10" type="ORF">PQU92_12275</name>
</gene>
<keyword evidence="2 7" id="KW-0812">Transmembrane</keyword>
<evidence type="ECO:0000259" key="8">
    <source>
        <dbReference type="PROSITE" id="PS50893"/>
    </source>
</evidence>
<dbReference type="SUPFAM" id="SSF52540">
    <property type="entry name" value="P-loop containing nucleoside triphosphate hydrolases"/>
    <property type="match status" value="1"/>
</dbReference>
<reference evidence="10 11" key="1">
    <citation type="submission" date="2023-01" db="EMBL/GenBank/DDBJ databases">
        <title>Novel species of the genus Asticcacaulis isolated from rivers.</title>
        <authorList>
            <person name="Lu H."/>
        </authorList>
    </citation>
    <scope>NUCLEOTIDE SEQUENCE [LARGE SCALE GENOMIC DNA]</scope>
    <source>
        <strain evidence="10 11">BYS171W</strain>
    </source>
</reference>
<dbReference type="EMBL" id="JAQQKX010000009">
    <property type="protein sequence ID" value="MDC7684057.1"/>
    <property type="molecule type" value="Genomic_DNA"/>
</dbReference>
<dbReference type="InterPro" id="IPR027417">
    <property type="entry name" value="P-loop_NTPase"/>
</dbReference>
<dbReference type="PANTHER" id="PTHR43394:SF1">
    <property type="entry name" value="ATP-BINDING CASSETTE SUB-FAMILY B MEMBER 10, MITOCHONDRIAL"/>
    <property type="match status" value="1"/>
</dbReference>
<dbReference type="PROSITE" id="PS50893">
    <property type="entry name" value="ABC_TRANSPORTER_2"/>
    <property type="match status" value="1"/>
</dbReference>
<feature type="transmembrane region" description="Helical" evidence="7">
    <location>
        <begin position="30"/>
        <end position="52"/>
    </location>
</feature>
<dbReference type="InterPro" id="IPR036640">
    <property type="entry name" value="ABC1_TM_sf"/>
</dbReference>
<comment type="subcellular location">
    <subcellularLocation>
        <location evidence="1">Cell membrane</location>
        <topology evidence="1">Multi-pass membrane protein</topology>
    </subcellularLocation>
</comment>
<comment type="caution">
    <text evidence="10">The sequence shown here is derived from an EMBL/GenBank/DDBJ whole genome shotgun (WGS) entry which is preliminary data.</text>
</comment>
<organism evidence="10 11">
    <name type="scientific">Asticcacaulis aquaticus</name>
    <dbReference type="NCBI Taxonomy" id="2984212"/>
    <lineage>
        <taxon>Bacteria</taxon>
        <taxon>Pseudomonadati</taxon>
        <taxon>Pseudomonadota</taxon>
        <taxon>Alphaproteobacteria</taxon>
        <taxon>Caulobacterales</taxon>
        <taxon>Caulobacteraceae</taxon>
        <taxon>Asticcacaulis</taxon>
    </lineage>
</organism>
<dbReference type="SMART" id="SM00382">
    <property type="entry name" value="AAA"/>
    <property type="match status" value="1"/>
</dbReference>
<dbReference type="Gene3D" id="1.20.1560.10">
    <property type="entry name" value="ABC transporter type 1, transmembrane domain"/>
    <property type="match status" value="1"/>
</dbReference>